<dbReference type="Proteomes" id="UP000744769">
    <property type="component" value="Unassembled WGS sequence"/>
</dbReference>
<sequence length="276" mass="29052">MSWVVRAAESAEVVFRFREPSRFTPAPKAPTAVAVVRTQWPADGKTHHAWFARLPFWDEWIVVEGEFAPSAAIGDRFRWADLAGMAYDIEIYEGPSASVADEQDAQNGSVIVDDDVVADRGPSAGEDVTAGSGVIDGVDEHSGGVGGGGGLDAVAEKDAGLGPAAGESARNAPAEQSHVSHGAPSSNPVPETYPEPTNEGAIVRDQFGRSFLLVDGGWVDLPTGWQLGASVAELREAGGTTWEWIVANGGHLILTEPGRTYCPTCGTERSQRKASA</sequence>
<evidence type="ECO:0000256" key="1">
    <source>
        <dbReference type="SAM" id="MobiDB-lite"/>
    </source>
</evidence>
<evidence type="ECO:0000313" key="3">
    <source>
        <dbReference type="Proteomes" id="UP000744769"/>
    </source>
</evidence>
<reference evidence="2" key="1">
    <citation type="submission" date="2020-03" db="EMBL/GenBank/DDBJ databases">
        <title>Draft sequencing of Calidifontibacter sp. DB0510.</title>
        <authorList>
            <person name="Kim D.-U."/>
        </authorList>
    </citation>
    <scope>NUCLEOTIDE SEQUENCE</scope>
    <source>
        <strain evidence="2">DB0510</strain>
    </source>
</reference>
<organism evidence="2 3">
    <name type="scientific">Metallococcus carri</name>
    <dbReference type="NCBI Taxonomy" id="1656884"/>
    <lineage>
        <taxon>Bacteria</taxon>
        <taxon>Bacillati</taxon>
        <taxon>Actinomycetota</taxon>
        <taxon>Actinomycetes</taxon>
        <taxon>Micrococcales</taxon>
        <taxon>Dermacoccaceae</taxon>
        <taxon>Metallococcus</taxon>
    </lineage>
</organism>
<proteinExistence type="predicted"/>
<name>A0A967B004_9MICO</name>
<dbReference type="EMBL" id="JAAOIV010000005">
    <property type="protein sequence ID" value="NHN55808.1"/>
    <property type="molecule type" value="Genomic_DNA"/>
</dbReference>
<gene>
    <name evidence="2" type="ORF">G9U51_08460</name>
</gene>
<evidence type="ECO:0000313" key="2">
    <source>
        <dbReference type="EMBL" id="NHN55808.1"/>
    </source>
</evidence>
<feature type="compositionally biased region" description="Polar residues" evidence="1">
    <location>
        <begin position="177"/>
        <end position="189"/>
    </location>
</feature>
<dbReference type="AlphaFoldDB" id="A0A967B004"/>
<keyword evidence="3" id="KW-1185">Reference proteome</keyword>
<accession>A0A967B004</accession>
<comment type="caution">
    <text evidence="2">The sequence shown here is derived from an EMBL/GenBank/DDBJ whole genome shotgun (WGS) entry which is preliminary data.</text>
</comment>
<protein>
    <submittedName>
        <fullName evidence="2">Uncharacterized protein</fullName>
    </submittedName>
</protein>
<dbReference type="RefSeq" id="WP_166195968.1">
    <property type="nucleotide sequence ID" value="NZ_JAAOIV010000005.1"/>
</dbReference>
<feature type="region of interest" description="Disordered" evidence="1">
    <location>
        <begin position="120"/>
        <end position="197"/>
    </location>
</feature>